<comment type="caution">
    <text evidence="9">The sequence shown here is derived from an EMBL/GenBank/DDBJ whole genome shotgun (WGS) entry which is preliminary data.</text>
</comment>
<evidence type="ECO:0000256" key="4">
    <source>
        <dbReference type="ARBA" id="ARBA00022833"/>
    </source>
</evidence>
<dbReference type="PANTHER" id="PTHR11085:SF9">
    <property type="entry name" value="NAD-DEPENDENT PROTEIN DEACETYLASE SIRTUIN-1"/>
    <property type="match status" value="1"/>
</dbReference>
<dbReference type="GO" id="GO:0046872">
    <property type="term" value="F:metal ion binding"/>
    <property type="evidence" value="ECO:0007669"/>
    <property type="project" value="UniProtKB-KW"/>
</dbReference>
<accession>A0AAV9IKQ2</accession>
<keyword evidence="4 6" id="KW-0862">Zinc</keyword>
<dbReference type="GO" id="GO:0017136">
    <property type="term" value="F:histone deacetylase activity, NAD-dependent"/>
    <property type="evidence" value="ECO:0007669"/>
    <property type="project" value="TreeGrafter"/>
</dbReference>
<name>A0AAV9IKQ2_9RHOD</name>
<evidence type="ECO:0000313" key="9">
    <source>
        <dbReference type="EMBL" id="KAK4527791.1"/>
    </source>
</evidence>
<proteinExistence type="predicted"/>
<dbReference type="InterPro" id="IPR003000">
    <property type="entry name" value="Sirtuin"/>
</dbReference>
<dbReference type="PROSITE" id="PS50305">
    <property type="entry name" value="SIRTUIN"/>
    <property type="match status" value="1"/>
</dbReference>
<comment type="cofactor">
    <cofactor evidence="1">
        <name>Zn(2+)</name>
        <dbReference type="ChEBI" id="CHEBI:29105"/>
    </cofactor>
</comment>
<dbReference type="GO" id="GO:0005634">
    <property type="term" value="C:nucleus"/>
    <property type="evidence" value="ECO:0007669"/>
    <property type="project" value="TreeGrafter"/>
</dbReference>
<evidence type="ECO:0000256" key="5">
    <source>
        <dbReference type="ARBA" id="ARBA00023027"/>
    </source>
</evidence>
<keyword evidence="2" id="KW-0808">Transferase</keyword>
<dbReference type="InterPro" id="IPR029035">
    <property type="entry name" value="DHS-like_NAD/FAD-binding_dom"/>
</dbReference>
<dbReference type="SUPFAM" id="SSF52467">
    <property type="entry name" value="DHS-like NAD/FAD-binding domain"/>
    <property type="match status" value="1"/>
</dbReference>
<feature type="binding site" evidence="6">
    <location>
        <position position="323"/>
    </location>
    <ligand>
        <name>Zn(2+)</name>
        <dbReference type="ChEBI" id="CHEBI:29105"/>
    </ligand>
</feature>
<dbReference type="InterPro" id="IPR026590">
    <property type="entry name" value="Ssirtuin_cat_dom"/>
</dbReference>
<reference evidence="9 10" key="1">
    <citation type="submission" date="2022-07" db="EMBL/GenBank/DDBJ databases">
        <title>Genome-wide signatures of adaptation to extreme environments.</title>
        <authorList>
            <person name="Cho C.H."/>
            <person name="Yoon H.S."/>
        </authorList>
    </citation>
    <scope>NUCLEOTIDE SEQUENCE [LARGE SCALE GENOMIC DNA]</scope>
    <source>
        <strain evidence="9 10">108.79 E11</strain>
    </source>
</reference>
<evidence type="ECO:0000259" key="8">
    <source>
        <dbReference type="PROSITE" id="PS50305"/>
    </source>
</evidence>
<evidence type="ECO:0000256" key="2">
    <source>
        <dbReference type="ARBA" id="ARBA00022679"/>
    </source>
</evidence>
<feature type="active site" description="Proton acceptor" evidence="6">
    <location>
        <position position="281"/>
    </location>
</feature>
<gene>
    <name evidence="9" type="ORF">GAYE_SCF45G5722</name>
</gene>
<keyword evidence="3 6" id="KW-0479">Metal-binding</keyword>
<dbReference type="GO" id="GO:0070403">
    <property type="term" value="F:NAD+ binding"/>
    <property type="evidence" value="ECO:0007669"/>
    <property type="project" value="InterPro"/>
</dbReference>
<evidence type="ECO:0000256" key="6">
    <source>
        <dbReference type="PROSITE-ProRule" id="PRU00236"/>
    </source>
</evidence>
<protein>
    <recommendedName>
        <fullName evidence="8">Deacetylase sirtuin-type domain-containing protein</fullName>
    </recommendedName>
</protein>
<feature type="domain" description="Deacetylase sirtuin-type" evidence="8">
    <location>
        <begin position="155"/>
        <end position="444"/>
    </location>
</feature>
<dbReference type="Pfam" id="PF02146">
    <property type="entry name" value="SIR2"/>
    <property type="match status" value="1"/>
</dbReference>
<feature type="binding site" evidence="6">
    <location>
        <position position="292"/>
    </location>
    <ligand>
        <name>Zn(2+)</name>
        <dbReference type="ChEBI" id="CHEBI:29105"/>
    </ligand>
</feature>
<dbReference type="Proteomes" id="UP001300502">
    <property type="component" value="Unassembled WGS sequence"/>
</dbReference>
<evidence type="ECO:0000256" key="1">
    <source>
        <dbReference type="ARBA" id="ARBA00001947"/>
    </source>
</evidence>
<evidence type="ECO:0000256" key="3">
    <source>
        <dbReference type="ARBA" id="ARBA00022723"/>
    </source>
</evidence>
<keyword evidence="10" id="KW-1185">Reference proteome</keyword>
<dbReference type="EMBL" id="JANCYU010000056">
    <property type="protein sequence ID" value="KAK4527791.1"/>
    <property type="molecule type" value="Genomic_DNA"/>
</dbReference>
<keyword evidence="5" id="KW-0520">NAD</keyword>
<evidence type="ECO:0000256" key="7">
    <source>
        <dbReference type="SAM" id="MobiDB-lite"/>
    </source>
</evidence>
<dbReference type="Gene3D" id="3.30.1600.10">
    <property type="entry name" value="SIR2/SIRT2 'Small Domain"/>
    <property type="match status" value="1"/>
</dbReference>
<feature type="region of interest" description="Disordered" evidence="7">
    <location>
        <begin position="1"/>
        <end position="59"/>
    </location>
</feature>
<evidence type="ECO:0000313" key="10">
    <source>
        <dbReference type="Proteomes" id="UP001300502"/>
    </source>
</evidence>
<dbReference type="PANTHER" id="PTHR11085">
    <property type="entry name" value="NAD-DEPENDENT PROTEIN DEACYLASE SIRTUIN-5, MITOCHONDRIAL-RELATED"/>
    <property type="match status" value="1"/>
</dbReference>
<dbReference type="InterPro" id="IPR026591">
    <property type="entry name" value="Sirtuin_cat_small_dom_sf"/>
</dbReference>
<organism evidence="9 10">
    <name type="scientific">Galdieria yellowstonensis</name>
    <dbReference type="NCBI Taxonomy" id="3028027"/>
    <lineage>
        <taxon>Eukaryota</taxon>
        <taxon>Rhodophyta</taxon>
        <taxon>Bangiophyceae</taxon>
        <taxon>Galdieriales</taxon>
        <taxon>Galdieriaceae</taxon>
        <taxon>Galdieria</taxon>
    </lineage>
</organism>
<sequence>MSTKLFQRPWKRLKPTEDNIQEETSVDENSCWSDCDNKSDSEGDPFSVAAVKTPEKEEEQEVAEVDSFMQHEEQQQWLGMNSEETDTSETTDGSVEQVIQTLIEEHSNHLEDLRESLLDMGIWISLEELEQLKNEQTLAAFIRDSLYRTPTYRMKDEELKCIEDLSRKIEQSSHIMVISGAGISVSCGIPDFRSAGGIYDRIQEKFSLLDPQEIFDLDMFKENPEMFYSFAKEIIPKSTEPSLSHRFIKDLERHQKLLRNYAQNIDGLESAAGIDRVVYCHGSFSTAHCLRCGAAYTLEDIKEDIVQGQVPRCSRCCEEESCCHPLPIHPDATPGWDEEQSSNSSTVVAPNVIKPDIVFFGEPLNSQFFDCFNSDREKVDLLLVIGTSLQVAPVSKIPLSISPQVPQVLVNMEVVGPSNHWFDLELIGPCDIIIQRLYQLLGWQQNEEQQQCSTVQDYCWKEIQPRRFLVQPETHFTETEETS</sequence>
<dbReference type="AlphaFoldDB" id="A0AAV9IKQ2"/>
<dbReference type="InterPro" id="IPR050134">
    <property type="entry name" value="NAD-dep_sirtuin_deacylases"/>
</dbReference>
<dbReference type="Gene3D" id="3.40.50.1220">
    <property type="entry name" value="TPP-binding domain"/>
    <property type="match status" value="1"/>
</dbReference>
<feature type="binding site" evidence="6">
    <location>
        <position position="313"/>
    </location>
    <ligand>
        <name>Zn(2+)</name>
        <dbReference type="ChEBI" id="CHEBI:29105"/>
    </ligand>
</feature>
<feature type="binding site" evidence="6">
    <location>
        <position position="289"/>
    </location>
    <ligand>
        <name>Zn(2+)</name>
        <dbReference type="ChEBI" id="CHEBI:29105"/>
    </ligand>
</feature>